<feature type="region of interest" description="Disordered" evidence="1">
    <location>
        <begin position="1"/>
        <end position="35"/>
    </location>
</feature>
<dbReference type="AlphaFoldDB" id="A0A132PD06"/>
<dbReference type="PATRIC" id="fig|59750.3.peg.4170"/>
<name>A0A132PD06_9MYCO</name>
<dbReference type="Proteomes" id="UP000070612">
    <property type="component" value="Unassembled WGS sequence"/>
</dbReference>
<keyword evidence="3" id="KW-1185">Reference proteome</keyword>
<gene>
    <name evidence="2" type="ORF">AFM11_31320</name>
</gene>
<evidence type="ECO:0000313" key="2">
    <source>
        <dbReference type="EMBL" id="KWX20231.1"/>
    </source>
</evidence>
<evidence type="ECO:0000313" key="3">
    <source>
        <dbReference type="Proteomes" id="UP000070612"/>
    </source>
</evidence>
<sequence length="79" mass="8909">MAMHTDDTISDTARPRREDAIGTPPERPTLIPAERYYSPAPGFTHLVLSGEERRIINMHRNLERYLQLSEDALATGMGT</sequence>
<dbReference type="STRING" id="59750.AWC31_25475"/>
<reference evidence="2 3" key="1">
    <citation type="submission" date="2015-07" db="EMBL/GenBank/DDBJ databases">
        <title>A draft genome sequence of Mycobacterium wolinskyi.</title>
        <authorList>
            <person name="de Man T.J."/>
            <person name="Perry K.A."/>
            <person name="Coulliette A.D."/>
            <person name="Jensen B."/>
            <person name="Toney N.C."/>
            <person name="Limbago B.M."/>
            <person name="Noble-Wang J."/>
        </authorList>
    </citation>
    <scope>NUCLEOTIDE SEQUENCE [LARGE SCALE GENOMIC DNA]</scope>
    <source>
        <strain evidence="2 3">CDC_01</strain>
    </source>
</reference>
<evidence type="ECO:0000256" key="1">
    <source>
        <dbReference type="SAM" id="MobiDB-lite"/>
    </source>
</evidence>
<organism evidence="2 3">
    <name type="scientific">Mycolicibacterium wolinskyi</name>
    <dbReference type="NCBI Taxonomy" id="59750"/>
    <lineage>
        <taxon>Bacteria</taxon>
        <taxon>Bacillati</taxon>
        <taxon>Actinomycetota</taxon>
        <taxon>Actinomycetes</taxon>
        <taxon>Mycobacteriales</taxon>
        <taxon>Mycobacteriaceae</taxon>
        <taxon>Mycolicibacterium</taxon>
    </lineage>
</organism>
<dbReference type="RefSeq" id="WP_067857444.1">
    <property type="nucleotide sequence ID" value="NZ_LGTW01000029.1"/>
</dbReference>
<proteinExistence type="predicted"/>
<protein>
    <submittedName>
        <fullName evidence="2">Uncharacterized protein</fullName>
    </submittedName>
</protein>
<dbReference type="EMBL" id="LGTW01000029">
    <property type="protein sequence ID" value="KWX20231.1"/>
    <property type="molecule type" value="Genomic_DNA"/>
</dbReference>
<feature type="compositionally biased region" description="Basic and acidic residues" evidence="1">
    <location>
        <begin position="1"/>
        <end position="20"/>
    </location>
</feature>
<comment type="caution">
    <text evidence="2">The sequence shown here is derived from an EMBL/GenBank/DDBJ whole genome shotgun (WGS) entry which is preliminary data.</text>
</comment>
<accession>A0A132PD06</accession>